<gene>
    <name evidence="2" type="ORF">Ccrd_019613</name>
</gene>
<dbReference type="Proteomes" id="UP000243975">
    <property type="component" value="Unassembled WGS sequence"/>
</dbReference>
<dbReference type="AlphaFoldDB" id="A0A103Y3Z8"/>
<dbReference type="InterPro" id="IPR057216">
    <property type="entry name" value="DUF7894"/>
</dbReference>
<reference evidence="2 3" key="1">
    <citation type="journal article" date="2016" name="Sci. Rep.">
        <title>The genome sequence of the outbreeding globe artichoke constructed de novo incorporating a phase-aware low-pass sequencing strategy of F1 progeny.</title>
        <authorList>
            <person name="Scaglione D."/>
            <person name="Reyes-Chin-Wo S."/>
            <person name="Acquadro A."/>
            <person name="Froenicke L."/>
            <person name="Portis E."/>
            <person name="Beitel C."/>
            <person name="Tirone M."/>
            <person name="Mauro R."/>
            <person name="Lo Monaco A."/>
            <person name="Mauromicale G."/>
            <person name="Faccioli P."/>
            <person name="Cattivelli L."/>
            <person name="Rieseberg L."/>
            <person name="Michelmore R."/>
            <person name="Lanteri S."/>
        </authorList>
    </citation>
    <scope>NUCLEOTIDE SEQUENCE [LARGE SCALE GENOMIC DNA]</scope>
    <source>
        <strain evidence="2">2C</strain>
    </source>
</reference>
<proteinExistence type="predicted"/>
<name>A0A103Y3Z8_CYNCS</name>
<dbReference type="Pfam" id="PF25428">
    <property type="entry name" value="DUF7894"/>
    <property type="match status" value="1"/>
</dbReference>
<protein>
    <recommendedName>
        <fullName evidence="1">DUF7894 domain-containing protein</fullName>
    </recommendedName>
</protein>
<feature type="domain" description="DUF7894" evidence="1">
    <location>
        <begin position="1"/>
        <end position="244"/>
    </location>
</feature>
<keyword evidence="3" id="KW-1185">Reference proteome</keyword>
<evidence type="ECO:0000259" key="1">
    <source>
        <dbReference type="Pfam" id="PF25428"/>
    </source>
</evidence>
<dbReference type="STRING" id="59895.A0A103Y3Z8"/>
<dbReference type="PANTHER" id="PTHR37221:SF1">
    <property type="entry name" value="OS02G0582400 PROTEIN"/>
    <property type="match status" value="1"/>
</dbReference>
<accession>A0A103Y3Z8</accession>
<dbReference type="OMA" id="TQEPWRA"/>
<comment type="caution">
    <text evidence="2">The sequence shown here is derived from an EMBL/GenBank/DDBJ whole genome shotgun (WGS) entry which is preliminary data.</text>
</comment>
<dbReference type="Gramene" id="KVI02105">
    <property type="protein sequence ID" value="KVI02105"/>
    <property type="gene ID" value="Ccrd_019613"/>
</dbReference>
<dbReference type="EMBL" id="LEKV01002663">
    <property type="protein sequence ID" value="KVI02105.1"/>
    <property type="molecule type" value="Genomic_DNA"/>
</dbReference>
<organism evidence="2 3">
    <name type="scientific">Cynara cardunculus var. scolymus</name>
    <name type="common">Globe artichoke</name>
    <name type="synonym">Cynara scolymus</name>
    <dbReference type="NCBI Taxonomy" id="59895"/>
    <lineage>
        <taxon>Eukaryota</taxon>
        <taxon>Viridiplantae</taxon>
        <taxon>Streptophyta</taxon>
        <taxon>Embryophyta</taxon>
        <taxon>Tracheophyta</taxon>
        <taxon>Spermatophyta</taxon>
        <taxon>Magnoliopsida</taxon>
        <taxon>eudicotyledons</taxon>
        <taxon>Gunneridae</taxon>
        <taxon>Pentapetalae</taxon>
        <taxon>asterids</taxon>
        <taxon>campanulids</taxon>
        <taxon>Asterales</taxon>
        <taxon>Asteraceae</taxon>
        <taxon>Carduoideae</taxon>
        <taxon>Cardueae</taxon>
        <taxon>Carduinae</taxon>
        <taxon>Cynara</taxon>
    </lineage>
</organism>
<sequence>MKTAAKVIFILDDVDGGLATAITGGLQANSSSALERSLALDFLLKESFDLSLDQYGIMDTRASGDVTHFVDTNGVPQVSILVLQRYESPVLACAISEVLSSLTGEGTSSMPSLIFPFILDSSKIKLERKTSVDGNIYGIQIGPESGMMQILASRHEKAPPSMQIHYEPLSCVLQLVRVLKTSSFILFGQSGQKQTLQNDLEVICKIGETLASASSLQFVKEKVTWNPTKASKELEKEPWRALYG</sequence>
<evidence type="ECO:0000313" key="2">
    <source>
        <dbReference type="EMBL" id="KVI02105.1"/>
    </source>
</evidence>
<evidence type="ECO:0000313" key="3">
    <source>
        <dbReference type="Proteomes" id="UP000243975"/>
    </source>
</evidence>
<dbReference type="PANTHER" id="PTHR37221">
    <property type="entry name" value="OS02G0582400 PROTEIN"/>
    <property type="match status" value="1"/>
</dbReference>